<dbReference type="GO" id="GO:0019905">
    <property type="term" value="F:syntaxin binding"/>
    <property type="evidence" value="ECO:0007669"/>
    <property type="project" value="TreeGrafter"/>
</dbReference>
<evidence type="ECO:0000313" key="3">
    <source>
        <dbReference type="Proteomes" id="UP000275408"/>
    </source>
</evidence>
<evidence type="ECO:0000313" key="2">
    <source>
        <dbReference type="EMBL" id="RMX58845.1"/>
    </source>
</evidence>
<dbReference type="GO" id="GO:0031629">
    <property type="term" value="P:synaptic vesicle fusion to presynaptic active zone membrane"/>
    <property type="evidence" value="ECO:0007669"/>
    <property type="project" value="TreeGrafter"/>
</dbReference>
<evidence type="ECO:0000256" key="1">
    <source>
        <dbReference type="ARBA" id="ARBA00022737"/>
    </source>
</evidence>
<dbReference type="STRING" id="46731.A0A3M6UYV2"/>
<dbReference type="SUPFAM" id="SSF58038">
    <property type="entry name" value="SNARE fusion complex"/>
    <property type="match status" value="2"/>
</dbReference>
<dbReference type="InterPro" id="IPR011993">
    <property type="entry name" value="PH-like_dom_sf"/>
</dbReference>
<dbReference type="Gene3D" id="1.20.5.110">
    <property type="match status" value="2"/>
</dbReference>
<dbReference type="GO" id="GO:0098793">
    <property type="term" value="C:presynapse"/>
    <property type="evidence" value="ECO:0007669"/>
    <property type="project" value="GOC"/>
</dbReference>
<accession>A0A3M6UYV2</accession>
<dbReference type="PANTHER" id="PTHR19305">
    <property type="entry name" value="SYNAPTOSOMAL ASSOCIATED PROTEIN"/>
    <property type="match status" value="1"/>
</dbReference>
<gene>
    <name evidence="2" type="ORF">pdam_00014479</name>
</gene>
<dbReference type="GO" id="GO:0005484">
    <property type="term" value="F:SNAP receptor activity"/>
    <property type="evidence" value="ECO:0007669"/>
    <property type="project" value="TreeGrafter"/>
</dbReference>
<dbReference type="Proteomes" id="UP000275408">
    <property type="component" value="Unassembled WGS sequence"/>
</dbReference>
<dbReference type="GO" id="GO:0005886">
    <property type="term" value="C:plasma membrane"/>
    <property type="evidence" value="ECO:0007669"/>
    <property type="project" value="TreeGrafter"/>
</dbReference>
<protein>
    <recommendedName>
        <fullName evidence="4">t-SNARE coiled-coil homology domain-containing protein</fullName>
    </recommendedName>
</protein>
<organism evidence="2 3">
    <name type="scientific">Pocillopora damicornis</name>
    <name type="common">Cauliflower coral</name>
    <name type="synonym">Millepora damicornis</name>
    <dbReference type="NCBI Taxonomy" id="46731"/>
    <lineage>
        <taxon>Eukaryota</taxon>
        <taxon>Metazoa</taxon>
        <taxon>Cnidaria</taxon>
        <taxon>Anthozoa</taxon>
        <taxon>Hexacorallia</taxon>
        <taxon>Scleractinia</taxon>
        <taxon>Astrocoeniina</taxon>
        <taxon>Pocilloporidae</taxon>
        <taxon>Pocillopora</taxon>
    </lineage>
</organism>
<evidence type="ECO:0008006" key="4">
    <source>
        <dbReference type="Google" id="ProtNLM"/>
    </source>
</evidence>
<sequence length="434" mass="49131">MGKVSEWKASYYCNSTKTWVYGHLIIYTRCVRFIENKGGTDSLDFRISYENFFELKKETTSIFFAAITIRVRTDKYWFSSLSDRGHVFNMIEHFWKERLFASSSSDAPRNSELLNILHDAQSTLASTGRTVQKQGQQIDSACVNMNKIHNDLSVAETLIYNLDAWLSKWNLETHQVHIDVPDDSILIEKAEYSVVYARTSKEKHFPGTLVLSKNSLEIFDAGRSLDISFAVKEITEVSVHTPWEMTVLQQSIGKAGSSVHLTAARLVHILQTLEVLLPGKINYDEPPDDAGDPDSHDLDAEKFSLQEGEKCEEDSIRVPTREKNSKTVTDAEAAEMGQVLQDMRSLALGIQEEQDRQLQQLDLLSDSVDKANERIRTDVHQKSLEIFDAGRSLDISFAVKEITEVSVHTPWEMTILQQSIRKAGSSVHLTAARL</sequence>
<dbReference type="OrthoDB" id="10009801at2759"/>
<dbReference type="AlphaFoldDB" id="A0A3M6UYV2"/>
<reference evidence="2 3" key="1">
    <citation type="journal article" date="2018" name="Sci. Rep.">
        <title>Comparative analysis of the Pocillopora damicornis genome highlights role of immune system in coral evolution.</title>
        <authorList>
            <person name="Cunning R."/>
            <person name="Bay R.A."/>
            <person name="Gillette P."/>
            <person name="Baker A.C."/>
            <person name="Traylor-Knowles N."/>
        </authorList>
    </citation>
    <scope>NUCLEOTIDE SEQUENCE [LARGE SCALE GENOMIC DNA]</scope>
    <source>
        <strain evidence="2">RSMAS</strain>
        <tissue evidence="2">Whole animal</tissue>
    </source>
</reference>
<name>A0A3M6UYV2_POCDA</name>
<dbReference type="EMBL" id="RCHS01000439">
    <property type="protein sequence ID" value="RMX58845.1"/>
    <property type="molecule type" value="Genomic_DNA"/>
</dbReference>
<feature type="non-terminal residue" evidence="2">
    <location>
        <position position="434"/>
    </location>
</feature>
<keyword evidence="1" id="KW-0677">Repeat</keyword>
<dbReference type="GO" id="GO:0031201">
    <property type="term" value="C:SNARE complex"/>
    <property type="evidence" value="ECO:0007669"/>
    <property type="project" value="TreeGrafter"/>
</dbReference>
<comment type="caution">
    <text evidence="2">The sequence shown here is derived from an EMBL/GenBank/DDBJ whole genome shotgun (WGS) entry which is preliminary data.</text>
</comment>
<dbReference type="PANTHER" id="PTHR19305:SF1">
    <property type="entry name" value="SYNAPTOSOMAL-ASSOCIATED PROTEIN 47"/>
    <property type="match status" value="1"/>
</dbReference>
<keyword evidence="3" id="KW-1185">Reference proteome</keyword>
<dbReference type="Gene3D" id="2.30.29.30">
    <property type="entry name" value="Pleckstrin-homology domain (PH domain)/Phosphotyrosine-binding domain (PTB)"/>
    <property type="match status" value="1"/>
</dbReference>
<dbReference type="GO" id="GO:0016082">
    <property type="term" value="P:synaptic vesicle priming"/>
    <property type="evidence" value="ECO:0007669"/>
    <property type="project" value="TreeGrafter"/>
</dbReference>
<proteinExistence type="predicted"/>